<protein>
    <submittedName>
        <fullName evidence="1">Uncharacterized protein</fullName>
    </submittedName>
</protein>
<dbReference type="EMBL" id="CAJNNV010001979">
    <property type="protein sequence ID" value="CAE8586252.1"/>
    <property type="molecule type" value="Genomic_DNA"/>
</dbReference>
<evidence type="ECO:0000313" key="2">
    <source>
        <dbReference type="Proteomes" id="UP000654075"/>
    </source>
</evidence>
<dbReference type="Proteomes" id="UP000654075">
    <property type="component" value="Unassembled WGS sequence"/>
</dbReference>
<organism evidence="1 2">
    <name type="scientific">Polarella glacialis</name>
    <name type="common">Dinoflagellate</name>
    <dbReference type="NCBI Taxonomy" id="89957"/>
    <lineage>
        <taxon>Eukaryota</taxon>
        <taxon>Sar</taxon>
        <taxon>Alveolata</taxon>
        <taxon>Dinophyceae</taxon>
        <taxon>Suessiales</taxon>
        <taxon>Suessiaceae</taxon>
        <taxon>Polarella</taxon>
    </lineage>
</organism>
<name>A0A813DEE2_POLGL</name>
<sequence length="92" mass="9629">ASLCKMDAAIILNTLQSLDDNTLAAIMSAMLTGKPELAPALVSLAIPDLTYAPSKALEERRCTGHIKKTSMGMGMGSIDCPELSSVFGCDVL</sequence>
<proteinExistence type="predicted"/>
<dbReference type="AlphaFoldDB" id="A0A813DEE2"/>
<keyword evidence="2" id="KW-1185">Reference proteome</keyword>
<feature type="non-terminal residue" evidence="1">
    <location>
        <position position="92"/>
    </location>
</feature>
<comment type="caution">
    <text evidence="1">The sequence shown here is derived from an EMBL/GenBank/DDBJ whole genome shotgun (WGS) entry which is preliminary data.</text>
</comment>
<evidence type="ECO:0000313" key="1">
    <source>
        <dbReference type="EMBL" id="CAE8586252.1"/>
    </source>
</evidence>
<accession>A0A813DEE2</accession>
<feature type="non-terminal residue" evidence="1">
    <location>
        <position position="1"/>
    </location>
</feature>
<gene>
    <name evidence="1" type="ORF">PGLA1383_LOCUS5131</name>
</gene>
<reference evidence="1" key="1">
    <citation type="submission" date="2021-02" db="EMBL/GenBank/DDBJ databases">
        <authorList>
            <person name="Dougan E. K."/>
            <person name="Rhodes N."/>
            <person name="Thang M."/>
            <person name="Chan C."/>
        </authorList>
    </citation>
    <scope>NUCLEOTIDE SEQUENCE</scope>
</reference>